<dbReference type="PROSITE" id="PS00170">
    <property type="entry name" value="CSA_PPIASE_1"/>
    <property type="match status" value="1"/>
</dbReference>
<dbReference type="EC" id="5.2.1.8" evidence="3"/>
<dbReference type="AlphaFoldDB" id="A0A6H0XYA6"/>
<dbReference type="CDD" id="cd01928">
    <property type="entry name" value="Cyclophilin_PPIL3_like"/>
    <property type="match status" value="1"/>
</dbReference>
<evidence type="ECO:0000256" key="2">
    <source>
        <dbReference type="ARBA" id="ARBA00038286"/>
    </source>
</evidence>
<dbReference type="InterPro" id="IPR044666">
    <property type="entry name" value="Cyclophilin_A-like"/>
</dbReference>
<comment type="function">
    <text evidence="3">PPIases accelerate the folding of proteins. It catalyzes the cis-trans isomerization of proline imidic peptide bonds in oligopeptides.</text>
</comment>
<keyword evidence="7" id="KW-1185">Reference proteome</keyword>
<name>A0A6H0XYA6_9PEZI</name>
<dbReference type="OrthoDB" id="271386at2759"/>
<feature type="domain" description="PPIase cyclophilin-type" evidence="5">
    <location>
        <begin position="53"/>
        <end position="201"/>
    </location>
</feature>
<gene>
    <name evidence="6" type="ORF">AMS68_005183</name>
</gene>
<dbReference type="InterPro" id="IPR020892">
    <property type="entry name" value="Cyclophilin-type_PPIase_CS"/>
</dbReference>
<accession>A0A6H0XYA6</accession>
<dbReference type="Gene3D" id="2.40.100.10">
    <property type="entry name" value="Cyclophilin-like"/>
    <property type="match status" value="1"/>
</dbReference>
<dbReference type="EMBL" id="CP051141">
    <property type="protein sequence ID" value="QIW99665.1"/>
    <property type="molecule type" value="Genomic_DNA"/>
</dbReference>
<dbReference type="PANTHER" id="PTHR45625">
    <property type="entry name" value="PEPTIDYL-PROLYL CIS-TRANS ISOMERASE-RELATED"/>
    <property type="match status" value="1"/>
</dbReference>
<evidence type="ECO:0000313" key="7">
    <source>
        <dbReference type="Proteomes" id="UP000503462"/>
    </source>
</evidence>
<dbReference type="PANTHER" id="PTHR45625:SF2">
    <property type="entry name" value="PEPTIDYL-PROLYL CIS-TRANS ISOMERASE-LIKE 3"/>
    <property type="match status" value="1"/>
</dbReference>
<evidence type="ECO:0000313" key="6">
    <source>
        <dbReference type="EMBL" id="QIW99665.1"/>
    </source>
</evidence>
<proteinExistence type="inferred from homology"/>
<organism evidence="6 7">
    <name type="scientific">Peltaster fructicola</name>
    <dbReference type="NCBI Taxonomy" id="286661"/>
    <lineage>
        <taxon>Eukaryota</taxon>
        <taxon>Fungi</taxon>
        <taxon>Dikarya</taxon>
        <taxon>Ascomycota</taxon>
        <taxon>Pezizomycotina</taxon>
        <taxon>Dothideomycetes</taxon>
        <taxon>Dothideomycetes incertae sedis</taxon>
        <taxon>Peltaster</taxon>
    </lineage>
</organism>
<reference evidence="6 7" key="1">
    <citation type="journal article" date="2016" name="Sci. Rep.">
        <title>Peltaster fructicola genome reveals evolution from an invasive phytopathogen to an ectophytic parasite.</title>
        <authorList>
            <person name="Xu C."/>
            <person name="Chen H."/>
            <person name="Gleason M.L."/>
            <person name="Xu J.R."/>
            <person name="Liu H."/>
            <person name="Zhang R."/>
            <person name="Sun G."/>
        </authorList>
    </citation>
    <scope>NUCLEOTIDE SEQUENCE [LARGE SCALE GENOMIC DNA]</scope>
    <source>
        <strain evidence="6 7">LNHT1506</strain>
    </source>
</reference>
<evidence type="ECO:0000256" key="4">
    <source>
        <dbReference type="SAM" id="MobiDB-lite"/>
    </source>
</evidence>
<dbReference type="GO" id="GO:0003755">
    <property type="term" value="F:peptidyl-prolyl cis-trans isomerase activity"/>
    <property type="evidence" value="ECO:0007669"/>
    <property type="project" value="UniProtKB-UniRule"/>
</dbReference>
<dbReference type="GO" id="GO:0071013">
    <property type="term" value="C:catalytic step 2 spliceosome"/>
    <property type="evidence" value="ECO:0007669"/>
    <property type="project" value="TreeGrafter"/>
</dbReference>
<dbReference type="PROSITE" id="PS50072">
    <property type="entry name" value="CSA_PPIASE_2"/>
    <property type="match status" value="1"/>
</dbReference>
<evidence type="ECO:0000256" key="3">
    <source>
        <dbReference type="RuleBase" id="RU363019"/>
    </source>
</evidence>
<dbReference type="InterPro" id="IPR002130">
    <property type="entry name" value="Cyclophilin-type_PPIase_dom"/>
</dbReference>
<evidence type="ECO:0000256" key="1">
    <source>
        <dbReference type="ARBA" id="ARBA00000971"/>
    </source>
</evidence>
<keyword evidence="3" id="KW-0697">Rotamase</keyword>
<dbReference type="GO" id="GO:0006457">
    <property type="term" value="P:protein folding"/>
    <property type="evidence" value="ECO:0007669"/>
    <property type="project" value="InterPro"/>
</dbReference>
<dbReference type="PRINTS" id="PR00153">
    <property type="entry name" value="CSAPPISMRASE"/>
</dbReference>
<dbReference type="InterPro" id="IPR029000">
    <property type="entry name" value="Cyclophilin-like_dom_sf"/>
</dbReference>
<protein>
    <recommendedName>
        <fullName evidence="3">Peptidyl-prolyl cis-trans isomerase</fullName>
        <shortName evidence="3">PPIase</shortName>
        <ecNumber evidence="3">5.2.1.8</ecNumber>
    </recommendedName>
</protein>
<keyword evidence="3" id="KW-0413">Isomerase</keyword>
<sequence>MLVDAALTELAAYQAEAELGPSRSSPLPSPPHPYQQASRASPEQRVAMAVTLHTTHGDLKFELFCQACPKTTYNFLALCASGQYDGSPFHRNIRNFMVQAGSPASGTVKDNESIYGGTFEDEIKPSLKHHGRGLLSMANKGPATNGSQFFITYTAAPHLDGKNTIFGRLLEGDATLDDIEAVEVDKKNRPLQPVKIVNVQIHANPLADQR</sequence>
<feature type="region of interest" description="Disordered" evidence="4">
    <location>
        <begin position="18"/>
        <end position="41"/>
    </location>
</feature>
<comment type="catalytic activity">
    <reaction evidence="1 3">
        <text>[protein]-peptidylproline (omega=180) = [protein]-peptidylproline (omega=0)</text>
        <dbReference type="Rhea" id="RHEA:16237"/>
        <dbReference type="Rhea" id="RHEA-COMP:10747"/>
        <dbReference type="Rhea" id="RHEA-COMP:10748"/>
        <dbReference type="ChEBI" id="CHEBI:83833"/>
        <dbReference type="ChEBI" id="CHEBI:83834"/>
        <dbReference type="EC" id="5.2.1.8"/>
    </reaction>
</comment>
<dbReference type="Pfam" id="PF00160">
    <property type="entry name" value="Pro_isomerase"/>
    <property type="match status" value="1"/>
</dbReference>
<comment type="similarity">
    <text evidence="2">Belongs to the cyclophilin-type PPIase family. PPIL3 subfamily.</text>
</comment>
<evidence type="ECO:0000259" key="5">
    <source>
        <dbReference type="PROSITE" id="PS50072"/>
    </source>
</evidence>
<dbReference type="SUPFAM" id="SSF50891">
    <property type="entry name" value="Cyclophilin-like"/>
    <property type="match status" value="1"/>
</dbReference>
<dbReference type="Proteomes" id="UP000503462">
    <property type="component" value="Chromosome 3"/>
</dbReference>